<organism evidence="1 2">
    <name type="scientific">Paenibacillus rhizovicinus</name>
    <dbReference type="NCBI Taxonomy" id="2704463"/>
    <lineage>
        <taxon>Bacteria</taxon>
        <taxon>Bacillati</taxon>
        <taxon>Bacillota</taxon>
        <taxon>Bacilli</taxon>
        <taxon>Bacillales</taxon>
        <taxon>Paenibacillaceae</taxon>
        <taxon>Paenibacillus</taxon>
    </lineage>
</organism>
<dbReference type="KEGG" id="prz:GZH47_13495"/>
<evidence type="ECO:0000313" key="2">
    <source>
        <dbReference type="Proteomes" id="UP000479114"/>
    </source>
</evidence>
<proteinExistence type="predicted"/>
<protein>
    <submittedName>
        <fullName evidence="1">Uncharacterized protein</fullName>
    </submittedName>
</protein>
<dbReference type="RefSeq" id="WP_162640558.1">
    <property type="nucleotide sequence ID" value="NZ_CP048286.1"/>
</dbReference>
<accession>A0A6C0P510</accession>
<keyword evidence="2" id="KW-1185">Reference proteome</keyword>
<sequence length="67" mass="7418">MNPSKELHPVQYIGGKAVNSSKELHPVQYIGGKAVNSSKELHPVQYWRKSGEFEQGAAPSAVLEEKR</sequence>
<dbReference type="AlphaFoldDB" id="A0A6C0P510"/>
<reference evidence="1 2" key="1">
    <citation type="submission" date="2020-02" db="EMBL/GenBank/DDBJ databases">
        <title>Paenibacillus sp. nov., isolated from rhizosphere soil of tomato.</title>
        <authorList>
            <person name="Weon H.-Y."/>
            <person name="Lee S.A."/>
        </authorList>
    </citation>
    <scope>NUCLEOTIDE SEQUENCE [LARGE SCALE GENOMIC DNA]</scope>
    <source>
        <strain evidence="1 2">14171R-81</strain>
    </source>
</reference>
<gene>
    <name evidence="1" type="ORF">GZH47_13495</name>
</gene>
<dbReference type="Proteomes" id="UP000479114">
    <property type="component" value="Chromosome"/>
</dbReference>
<name>A0A6C0P510_9BACL</name>
<evidence type="ECO:0000313" key="1">
    <source>
        <dbReference type="EMBL" id="QHW31752.1"/>
    </source>
</evidence>
<dbReference type="EMBL" id="CP048286">
    <property type="protein sequence ID" value="QHW31752.1"/>
    <property type="molecule type" value="Genomic_DNA"/>
</dbReference>